<gene>
    <name evidence="11" type="ORF">mPipKuh1_015952</name>
</gene>
<evidence type="ECO:0000256" key="10">
    <source>
        <dbReference type="SAM" id="Phobius"/>
    </source>
</evidence>
<evidence type="ECO:0000256" key="6">
    <source>
        <dbReference type="ARBA" id="ARBA00022989"/>
    </source>
</evidence>
<comment type="caution">
    <text evidence="11">The sequence shown here is derived from an EMBL/GenBank/DDBJ whole genome shotgun (WGS) entry which is preliminary data.</text>
</comment>
<dbReference type="SUPFAM" id="SSF103506">
    <property type="entry name" value="Mitochondrial carrier"/>
    <property type="match status" value="1"/>
</dbReference>
<dbReference type="GO" id="GO:0016020">
    <property type="term" value="C:membrane"/>
    <property type="evidence" value="ECO:0007669"/>
    <property type="project" value="UniProtKB-SubCell"/>
</dbReference>
<evidence type="ECO:0000256" key="1">
    <source>
        <dbReference type="ARBA" id="ARBA00004141"/>
    </source>
</evidence>
<keyword evidence="12" id="KW-1185">Reference proteome</keyword>
<accession>A0A7J7TY17</accession>
<evidence type="ECO:0000256" key="9">
    <source>
        <dbReference type="RuleBase" id="RU000488"/>
    </source>
</evidence>
<dbReference type="Gene3D" id="1.50.40.10">
    <property type="entry name" value="Mitochondrial carrier domain"/>
    <property type="match status" value="1"/>
</dbReference>
<feature type="repeat" description="Solcar" evidence="8">
    <location>
        <begin position="23"/>
        <end position="108"/>
    </location>
</feature>
<dbReference type="Proteomes" id="UP000558488">
    <property type="component" value="Unassembled WGS sequence"/>
</dbReference>
<name>A0A7J7TY17_PIPKU</name>
<evidence type="ECO:0000256" key="7">
    <source>
        <dbReference type="ARBA" id="ARBA00023136"/>
    </source>
</evidence>
<keyword evidence="6 10" id="KW-1133">Transmembrane helix</keyword>
<dbReference type="InterPro" id="IPR023395">
    <property type="entry name" value="MCP_dom_sf"/>
</dbReference>
<dbReference type="InterPro" id="IPR050391">
    <property type="entry name" value="Mito_Metabolite_Transporter"/>
</dbReference>
<protein>
    <submittedName>
        <fullName evidence="11">Solute carrier family 25 member 11</fullName>
    </submittedName>
</protein>
<dbReference type="AlphaFoldDB" id="A0A7J7TY17"/>
<feature type="repeat" description="Solcar" evidence="8">
    <location>
        <begin position="117"/>
        <end position="208"/>
    </location>
</feature>
<evidence type="ECO:0000256" key="4">
    <source>
        <dbReference type="ARBA" id="ARBA00022692"/>
    </source>
</evidence>
<dbReference type="EMBL" id="JACAGB010000023">
    <property type="protein sequence ID" value="KAF6305498.1"/>
    <property type="molecule type" value="Genomic_DNA"/>
</dbReference>
<dbReference type="PANTHER" id="PTHR45618">
    <property type="entry name" value="MITOCHONDRIAL DICARBOXYLATE CARRIER-RELATED"/>
    <property type="match status" value="1"/>
</dbReference>
<evidence type="ECO:0000256" key="8">
    <source>
        <dbReference type="PROSITE-ProRule" id="PRU00282"/>
    </source>
</evidence>
<dbReference type="InterPro" id="IPR018108">
    <property type="entry name" value="MCP_transmembrane"/>
</dbReference>
<feature type="transmembrane region" description="Helical" evidence="10">
    <location>
        <begin position="185"/>
        <end position="209"/>
    </location>
</feature>
<keyword evidence="7 8" id="KW-0472">Membrane</keyword>
<keyword evidence="4 8" id="KW-0812">Transmembrane</keyword>
<keyword evidence="3 9" id="KW-0813">Transport</keyword>
<organism evidence="11 12">
    <name type="scientific">Pipistrellus kuhlii</name>
    <name type="common">Kuhl's pipistrelle</name>
    <dbReference type="NCBI Taxonomy" id="59472"/>
    <lineage>
        <taxon>Eukaryota</taxon>
        <taxon>Metazoa</taxon>
        <taxon>Chordata</taxon>
        <taxon>Craniata</taxon>
        <taxon>Vertebrata</taxon>
        <taxon>Euteleostomi</taxon>
        <taxon>Mammalia</taxon>
        <taxon>Eutheria</taxon>
        <taxon>Laurasiatheria</taxon>
        <taxon>Chiroptera</taxon>
        <taxon>Yangochiroptera</taxon>
        <taxon>Vespertilionidae</taxon>
        <taxon>Pipistrellus</taxon>
    </lineage>
</organism>
<evidence type="ECO:0000313" key="11">
    <source>
        <dbReference type="EMBL" id="KAF6305498.1"/>
    </source>
</evidence>
<sequence>MAATASPGAGGMDGKPRTSPKSVKFLFGGLAGMGATVFVQPLDLVKNRMQLSGEGAKTREYKTSFHALTSILKAEGLRGIYTGLSAGLLRQATYTTTRLGIYTVLFERLTGADGTPPGFLLKALIGMTAGATGAFVGTPAEVALIRMTADGRLPADQRRGYKNVFNALVRIAREECGSFFCGKEVWSALPLLQLTLLVLILTTSLSLAVPWRKLRNSLRIPSLLLGVSFRTQGTAEDSPSQ</sequence>
<evidence type="ECO:0000256" key="3">
    <source>
        <dbReference type="ARBA" id="ARBA00022448"/>
    </source>
</evidence>
<dbReference type="PROSITE" id="PS50920">
    <property type="entry name" value="SOLCAR"/>
    <property type="match status" value="2"/>
</dbReference>
<evidence type="ECO:0000256" key="2">
    <source>
        <dbReference type="ARBA" id="ARBA00006375"/>
    </source>
</evidence>
<comment type="subcellular location">
    <subcellularLocation>
        <location evidence="1">Membrane</location>
        <topology evidence="1">Multi-pass membrane protein</topology>
    </subcellularLocation>
</comment>
<proteinExistence type="inferred from homology"/>
<keyword evidence="5" id="KW-0677">Repeat</keyword>
<evidence type="ECO:0000256" key="5">
    <source>
        <dbReference type="ARBA" id="ARBA00022737"/>
    </source>
</evidence>
<dbReference type="Pfam" id="PF00153">
    <property type="entry name" value="Mito_carr"/>
    <property type="match status" value="2"/>
</dbReference>
<evidence type="ECO:0000313" key="12">
    <source>
        <dbReference type="Proteomes" id="UP000558488"/>
    </source>
</evidence>
<reference evidence="11 12" key="1">
    <citation type="journal article" date="2020" name="Nature">
        <title>Six reference-quality genomes reveal evolution of bat adaptations.</title>
        <authorList>
            <person name="Jebb D."/>
            <person name="Huang Z."/>
            <person name="Pippel M."/>
            <person name="Hughes G.M."/>
            <person name="Lavrichenko K."/>
            <person name="Devanna P."/>
            <person name="Winkler S."/>
            <person name="Jermiin L.S."/>
            <person name="Skirmuntt E.C."/>
            <person name="Katzourakis A."/>
            <person name="Burkitt-Gray L."/>
            <person name="Ray D.A."/>
            <person name="Sullivan K.A.M."/>
            <person name="Roscito J.G."/>
            <person name="Kirilenko B.M."/>
            <person name="Davalos L.M."/>
            <person name="Corthals A.P."/>
            <person name="Power M.L."/>
            <person name="Jones G."/>
            <person name="Ransome R.D."/>
            <person name="Dechmann D.K.N."/>
            <person name="Locatelli A.G."/>
            <person name="Puechmaille S.J."/>
            <person name="Fedrigo O."/>
            <person name="Jarvis E.D."/>
            <person name="Hiller M."/>
            <person name="Vernes S.C."/>
            <person name="Myers E.W."/>
            <person name="Teeling E.C."/>
        </authorList>
    </citation>
    <scope>NUCLEOTIDE SEQUENCE [LARGE SCALE GENOMIC DNA]</scope>
    <source>
        <strain evidence="11">MPipKuh1</strain>
        <tissue evidence="11">Flight muscle</tissue>
    </source>
</reference>
<comment type="similarity">
    <text evidence="2 9">Belongs to the mitochondrial carrier (TC 2.A.29) family.</text>
</comment>